<dbReference type="Proteomes" id="UP000655225">
    <property type="component" value="Unassembled WGS sequence"/>
</dbReference>
<dbReference type="PANTHER" id="PTHR45621">
    <property type="entry name" value="OS01G0588500 PROTEIN-RELATED"/>
    <property type="match status" value="1"/>
</dbReference>
<sequence length="377" mass="42045">MQWRISNLKLSVATFGDRYMRGWRTIQWGPPQRVILRQTTIFSLSLQVESLAQMVNIIYAKYIEFSSGSSSSNNSTFTSWFSATSRSLDEAFPNGHILPTSNLKIFTFAELKNATGNFGTRVGRGGGFNRVFKGWIDETTYAPSKIGIGMAVAVKILNQESLVGLEQWQTAFFSLSFQVESHAQMVNIIFTKNFKTFSSSSSSSSSSTATSWFSAESHNLDEECLMRNATPNLKIFSFAELKNATRNFRPDSVIGEGGFGKVFKGWLDEKTYAPSRIGTGTVIVVKKLNPEGFKGLPEWQKILRRPEPALGILGDGTTYTNCYYQNWECLVGIPVSHRCSSMAEGEVHEEIGSDDTQDMIDDEMAEHEVVEQAEQPT</sequence>
<evidence type="ECO:0000313" key="3">
    <source>
        <dbReference type="Proteomes" id="UP000655225"/>
    </source>
</evidence>
<dbReference type="SUPFAM" id="SSF56112">
    <property type="entry name" value="Protein kinase-like (PK-like)"/>
    <property type="match status" value="1"/>
</dbReference>
<dbReference type="EMBL" id="JABCRI010001461">
    <property type="protein sequence ID" value="KAF8364551.1"/>
    <property type="molecule type" value="Genomic_DNA"/>
</dbReference>
<accession>A0A834Y8J9</accession>
<gene>
    <name evidence="2" type="ORF">HHK36_033479</name>
</gene>
<dbReference type="AlphaFoldDB" id="A0A834Y8J9"/>
<evidence type="ECO:0000313" key="2">
    <source>
        <dbReference type="EMBL" id="KAF8364551.1"/>
    </source>
</evidence>
<keyword evidence="3" id="KW-1185">Reference proteome</keyword>
<protein>
    <submittedName>
        <fullName evidence="2">Uncharacterized protein</fullName>
    </submittedName>
</protein>
<dbReference type="InterPro" id="IPR050823">
    <property type="entry name" value="Plant_Ser_Thr_Prot_Kinase"/>
</dbReference>
<dbReference type="InterPro" id="IPR011009">
    <property type="entry name" value="Kinase-like_dom_sf"/>
</dbReference>
<organism evidence="2 3">
    <name type="scientific">Tetracentron sinense</name>
    <name type="common">Spur-leaf</name>
    <dbReference type="NCBI Taxonomy" id="13715"/>
    <lineage>
        <taxon>Eukaryota</taxon>
        <taxon>Viridiplantae</taxon>
        <taxon>Streptophyta</taxon>
        <taxon>Embryophyta</taxon>
        <taxon>Tracheophyta</taxon>
        <taxon>Spermatophyta</taxon>
        <taxon>Magnoliopsida</taxon>
        <taxon>Trochodendrales</taxon>
        <taxon>Trochodendraceae</taxon>
        <taxon>Tetracentron</taxon>
    </lineage>
</organism>
<dbReference type="InterPro" id="IPR017441">
    <property type="entry name" value="Protein_kinase_ATP_BS"/>
</dbReference>
<dbReference type="PROSITE" id="PS00107">
    <property type="entry name" value="PROTEIN_KINASE_ATP"/>
    <property type="match status" value="1"/>
</dbReference>
<comment type="caution">
    <text evidence="2">The sequence shown here is derived from an EMBL/GenBank/DDBJ whole genome shotgun (WGS) entry which is preliminary data.</text>
</comment>
<keyword evidence="1" id="KW-0547">Nucleotide-binding</keyword>
<feature type="binding site" evidence="1">
    <location>
        <position position="287"/>
    </location>
    <ligand>
        <name>ATP</name>
        <dbReference type="ChEBI" id="CHEBI:30616"/>
    </ligand>
</feature>
<proteinExistence type="predicted"/>
<dbReference type="OrthoDB" id="4062651at2759"/>
<reference evidence="2 3" key="1">
    <citation type="submission" date="2020-04" db="EMBL/GenBank/DDBJ databases">
        <title>Plant Genome Project.</title>
        <authorList>
            <person name="Zhang R.-G."/>
        </authorList>
    </citation>
    <scope>NUCLEOTIDE SEQUENCE [LARGE SCALE GENOMIC DNA]</scope>
    <source>
        <strain evidence="2">YNK0</strain>
        <tissue evidence="2">Leaf</tissue>
    </source>
</reference>
<dbReference type="Gene3D" id="3.30.200.20">
    <property type="entry name" value="Phosphorylase Kinase, domain 1"/>
    <property type="match status" value="2"/>
</dbReference>
<evidence type="ECO:0000256" key="1">
    <source>
        <dbReference type="PROSITE-ProRule" id="PRU10141"/>
    </source>
</evidence>
<name>A0A834Y8J9_TETSI</name>
<keyword evidence="1" id="KW-0067">ATP-binding</keyword>
<dbReference type="GO" id="GO:0005524">
    <property type="term" value="F:ATP binding"/>
    <property type="evidence" value="ECO:0007669"/>
    <property type="project" value="UniProtKB-UniRule"/>
</dbReference>